<dbReference type="AlphaFoldDB" id="L8GNR7"/>
<evidence type="ECO:0000313" key="21">
    <source>
        <dbReference type="EMBL" id="ELR14564.1"/>
    </source>
</evidence>
<evidence type="ECO:0000256" key="9">
    <source>
        <dbReference type="ARBA" id="ARBA00022729"/>
    </source>
</evidence>
<feature type="signal peptide" evidence="19">
    <location>
        <begin position="1"/>
        <end position="24"/>
    </location>
</feature>
<dbReference type="InterPro" id="IPR018939">
    <property type="entry name" value="Autophagy-rel_prot_27"/>
</dbReference>
<dbReference type="PANTHER" id="PTHR15071">
    <property type="entry name" value="MANNOSE-6-PHOSPHATE RECEPTOR FAMILY MEMBER"/>
    <property type="match status" value="1"/>
</dbReference>
<evidence type="ECO:0000259" key="20">
    <source>
        <dbReference type="PROSITE" id="PS51914"/>
    </source>
</evidence>
<evidence type="ECO:0000256" key="8">
    <source>
        <dbReference type="ARBA" id="ARBA00022692"/>
    </source>
</evidence>
<dbReference type="EMBL" id="KB008051">
    <property type="protein sequence ID" value="ELR14564.1"/>
    <property type="molecule type" value="Genomic_DNA"/>
</dbReference>
<proteinExistence type="inferred from homology"/>
<dbReference type="InterPro" id="IPR044865">
    <property type="entry name" value="MRH_dom"/>
</dbReference>
<evidence type="ECO:0000256" key="6">
    <source>
        <dbReference type="ARBA" id="ARBA00013776"/>
    </source>
</evidence>
<dbReference type="KEGG" id="acan:ACA1_077950"/>
<dbReference type="Gene3D" id="2.70.130.10">
    <property type="entry name" value="Mannose-6-phosphate receptor binding domain"/>
    <property type="match status" value="1"/>
</dbReference>
<dbReference type="SUPFAM" id="SSF50911">
    <property type="entry name" value="Mannose 6-phosphate receptor domain"/>
    <property type="match status" value="1"/>
</dbReference>
<feature type="chain" id="PRO_5003989931" description="Autophagy-related protein 27" evidence="19">
    <location>
        <begin position="25"/>
        <end position="248"/>
    </location>
</feature>
<dbReference type="GO" id="GO:0031966">
    <property type="term" value="C:mitochondrial membrane"/>
    <property type="evidence" value="ECO:0007669"/>
    <property type="project" value="UniProtKB-SubCell"/>
</dbReference>
<dbReference type="PROSITE" id="PS51914">
    <property type="entry name" value="MRH"/>
    <property type="match status" value="1"/>
</dbReference>
<dbReference type="OrthoDB" id="26304at2759"/>
<evidence type="ECO:0000256" key="3">
    <source>
        <dbReference type="ARBA" id="ARBA00004394"/>
    </source>
</evidence>
<keyword evidence="12" id="KW-0072">Autophagy</keyword>
<evidence type="ECO:0000256" key="13">
    <source>
        <dbReference type="ARBA" id="ARBA00023034"/>
    </source>
</evidence>
<keyword evidence="16" id="KW-1015">Disulfide bond</keyword>
<comment type="similarity">
    <text evidence="5">Belongs to the ATG27 family.</text>
</comment>
<dbReference type="GeneID" id="14915156"/>
<dbReference type="GO" id="GO:0015031">
    <property type="term" value="P:protein transport"/>
    <property type="evidence" value="ECO:0007669"/>
    <property type="project" value="UniProtKB-KW"/>
</dbReference>
<keyword evidence="10" id="KW-0653">Protein transport</keyword>
<dbReference type="RefSeq" id="XP_004336577.1">
    <property type="nucleotide sequence ID" value="XM_004336529.1"/>
</dbReference>
<gene>
    <name evidence="21" type="ORF">ACA1_077950</name>
</gene>
<evidence type="ECO:0000256" key="11">
    <source>
        <dbReference type="ARBA" id="ARBA00022989"/>
    </source>
</evidence>
<keyword evidence="13" id="KW-0333">Golgi apparatus</keyword>
<evidence type="ECO:0000256" key="2">
    <source>
        <dbReference type="ARBA" id="ARBA00004358"/>
    </source>
</evidence>
<dbReference type="InterPro" id="IPR009011">
    <property type="entry name" value="Man6P_isomerase_rcpt-bd_dom_sf"/>
</dbReference>
<dbReference type="Proteomes" id="UP000011083">
    <property type="component" value="Unassembled WGS sequence"/>
</dbReference>
<sequence>MRLSLALAVVVVLLGVWCVHLVAAQGFQLCTFTDPTTSKKYDLTNLAKLYTTKASATDPDSSGWKYYNSPCQPVRGESRCVGTQSSTTVCQQDAKDVYTLGTTSKGAVGPLTNGAEGFVVAFTAVDDRGSKVSYICDPKAGEGKIKWTYIPPSTGPRPFIWEFEWRTSYACPNGGGGGRGSADSGGLAGGWIFIICLVSVTFVYFAGGLVVQKFYFKREGLEIIPNRQFWLALPSLVKRMCGRGYQQF</sequence>
<keyword evidence="15 18" id="KW-0472">Membrane</keyword>
<evidence type="ECO:0000256" key="7">
    <source>
        <dbReference type="ARBA" id="ARBA00022448"/>
    </source>
</evidence>
<organism evidence="21 22">
    <name type="scientific">Acanthamoeba castellanii (strain ATCC 30010 / Neff)</name>
    <dbReference type="NCBI Taxonomy" id="1257118"/>
    <lineage>
        <taxon>Eukaryota</taxon>
        <taxon>Amoebozoa</taxon>
        <taxon>Discosea</taxon>
        <taxon>Longamoebia</taxon>
        <taxon>Centramoebida</taxon>
        <taxon>Acanthamoebidae</taxon>
        <taxon>Acanthamoeba</taxon>
    </lineage>
</organism>
<evidence type="ECO:0000256" key="5">
    <source>
        <dbReference type="ARBA" id="ARBA00005363"/>
    </source>
</evidence>
<evidence type="ECO:0000256" key="15">
    <source>
        <dbReference type="ARBA" id="ARBA00023136"/>
    </source>
</evidence>
<keyword evidence="11 18" id="KW-1133">Transmembrane helix</keyword>
<dbReference type="GO" id="GO:0000139">
    <property type="term" value="C:Golgi membrane"/>
    <property type="evidence" value="ECO:0007669"/>
    <property type="project" value="UniProtKB-SubCell"/>
</dbReference>
<name>L8GNR7_ACACF</name>
<protein>
    <recommendedName>
        <fullName evidence="6">Autophagy-related protein 27</fullName>
    </recommendedName>
</protein>
<evidence type="ECO:0000256" key="4">
    <source>
        <dbReference type="ARBA" id="ARBA00004472"/>
    </source>
</evidence>
<dbReference type="Pfam" id="PF09451">
    <property type="entry name" value="ATG27"/>
    <property type="match status" value="1"/>
</dbReference>
<evidence type="ECO:0000256" key="14">
    <source>
        <dbReference type="ARBA" id="ARBA00023128"/>
    </source>
</evidence>
<evidence type="ECO:0000256" key="18">
    <source>
        <dbReference type="SAM" id="Phobius"/>
    </source>
</evidence>
<accession>L8GNR7</accession>
<keyword evidence="22" id="KW-1185">Reference proteome</keyword>
<dbReference type="GO" id="GO:0010008">
    <property type="term" value="C:endosome membrane"/>
    <property type="evidence" value="ECO:0007669"/>
    <property type="project" value="UniProtKB-SubCell"/>
</dbReference>
<keyword evidence="7" id="KW-0813">Transport</keyword>
<evidence type="ECO:0000256" key="10">
    <source>
        <dbReference type="ARBA" id="ARBA00022927"/>
    </source>
</evidence>
<evidence type="ECO:0000256" key="17">
    <source>
        <dbReference type="ARBA" id="ARBA00023329"/>
    </source>
</evidence>
<evidence type="ECO:0000313" key="22">
    <source>
        <dbReference type="Proteomes" id="UP000011083"/>
    </source>
</evidence>
<dbReference type="VEuPathDB" id="AmoebaDB:ACA1_077950"/>
<dbReference type="PANTHER" id="PTHR15071:SF0">
    <property type="entry name" value="MANNOSE 6-PHOSPHATE RECEPTOR-LIKE PROTEIN 1"/>
    <property type="match status" value="1"/>
</dbReference>
<dbReference type="OMA" id="AVCEYHT"/>
<evidence type="ECO:0000256" key="16">
    <source>
        <dbReference type="ARBA" id="ARBA00023157"/>
    </source>
</evidence>
<keyword evidence="8 18" id="KW-0812">Transmembrane</keyword>
<keyword evidence="9 19" id="KW-0732">Signal</keyword>
<dbReference type="GO" id="GO:0034045">
    <property type="term" value="C:phagophore assembly site membrane"/>
    <property type="evidence" value="ECO:0007669"/>
    <property type="project" value="UniProtKB-SubCell"/>
</dbReference>
<dbReference type="GO" id="GO:0006914">
    <property type="term" value="P:autophagy"/>
    <property type="evidence" value="ECO:0007669"/>
    <property type="project" value="UniProtKB-KW"/>
</dbReference>
<evidence type="ECO:0000256" key="1">
    <source>
        <dbReference type="ARBA" id="ARBA00004304"/>
    </source>
</evidence>
<keyword evidence="17" id="KW-0968">Cytoplasmic vesicle</keyword>
<feature type="transmembrane region" description="Helical" evidence="18">
    <location>
        <begin position="191"/>
        <end position="211"/>
    </location>
</feature>
<keyword evidence="14" id="KW-0496">Mitochondrion</keyword>
<feature type="domain" description="MRH" evidence="20">
    <location>
        <begin position="28"/>
        <end position="173"/>
    </location>
</feature>
<reference evidence="21 22" key="1">
    <citation type="journal article" date="2013" name="Genome Biol.">
        <title>Genome of Acanthamoeba castellanii highlights extensive lateral gene transfer and early evolution of tyrosine kinase signaling.</title>
        <authorList>
            <person name="Clarke M."/>
            <person name="Lohan A.J."/>
            <person name="Liu B."/>
            <person name="Lagkouvardos I."/>
            <person name="Roy S."/>
            <person name="Zafar N."/>
            <person name="Bertelli C."/>
            <person name="Schilde C."/>
            <person name="Kianianmomeni A."/>
            <person name="Burglin T.R."/>
            <person name="Frech C."/>
            <person name="Turcotte B."/>
            <person name="Kopec K.O."/>
            <person name="Synnott J.M."/>
            <person name="Choo C."/>
            <person name="Paponov I."/>
            <person name="Finkler A."/>
            <person name="Soon Heng Tan C."/>
            <person name="Hutchins A.P."/>
            <person name="Weinmeier T."/>
            <person name="Rattei T."/>
            <person name="Chu J.S."/>
            <person name="Gimenez G."/>
            <person name="Irimia M."/>
            <person name="Rigden D.J."/>
            <person name="Fitzpatrick D.A."/>
            <person name="Lorenzo-Morales J."/>
            <person name="Bateman A."/>
            <person name="Chiu C.H."/>
            <person name="Tang P."/>
            <person name="Hegemann P."/>
            <person name="Fromm H."/>
            <person name="Raoult D."/>
            <person name="Greub G."/>
            <person name="Miranda-Saavedra D."/>
            <person name="Chen N."/>
            <person name="Nash P."/>
            <person name="Ginger M.L."/>
            <person name="Horn M."/>
            <person name="Schaap P."/>
            <person name="Caler L."/>
            <person name="Loftus B."/>
        </authorList>
    </citation>
    <scope>NUCLEOTIDE SEQUENCE [LARGE SCALE GENOMIC DNA]</scope>
    <source>
        <strain evidence="21 22">Neff</strain>
    </source>
</reference>
<evidence type="ECO:0000256" key="19">
    <source>
        <dbReference type="SAM" id="SignalP"/>
    </source>
</evidence>
<evidence type="ECO:0000256" key="12">
    <source>
        <dbReference type="ARBA" id="ARBA00023006"/>
    </source>
</evidence>
<comment type="subcellular location">
    <subcellularLocation>
        <location evidence="2">Cytoplasmic vesicle membrane</location>
        <topology evidence="2">Single-pass type I membrane protein</topology>
    </subcellularLocation>
    <subcellularLocation>
        <location evidence="3">Golgi apparatus membrane</location>
    </subcellularLocation>
    <subcellularLocation>
        <location evidence="1">Mitochondrion membrane</location>
        <topology evidence="1">Single-pass membrane protein</topology>
    </subcellularLocation>
    <subcellularLocation>
        <location evidence="4">Preautophagosomal structure membrane</location>
        <topology evidence="4">Single-pass type I membrane protein</topology>
    </subcellularLocation>
</comment>